<proteinExistence type="predicted"/>
<accession>A0ABP3TQ78</accession>
<keyword evidence="2" id="KW-1185">Reference proteome</keyword>
<dbReference type="Proteomes" id="UP001501758">
    <property type="component" value="Unassembled WGS sequence"/>
</dbReference>
<protein>
    <recommendedName>
        <fullName evidence="3">DUF4258 domain-containing protein</fullName>
    </recommendedName>
</protein>
<evidence type="ECO:0008006" key="3">
    <source>
        <dbReference type="Google" id="ProtNLM"/>
    </source>
</evidence>
<dbReference type="RefSeq" id="WP_343911121.1">
    <property type="nucleotide sequence ID" value="NZ_BAAAGE010000001.1"/>
</dbReference>
<comment type="caution">
    <text evidence="1">The sequence shown here is derived from an EMBL/GenBank/DDBJ whole genome shotgun (WGS) entry which is preliminary data.</text>
</comment>
<name>A0ABP3TQ78_9FLAO</name>
<sequence length="126" mass="14403">MKKHFFLFSIGILAGVVTYAIITGNKVEDKSNAILKVLESNCECDQIKQFLYVKGLATSKKEISTETAEYELKNCKYTDLKSEAYRINQLLLKKVDGYKEIDRFTLEFVDQNSSKLVTINNGNINY</sequence>
<evidence type="ECO:0000313" key="2">
    <source>
        <dbReference type="Proteomes" id="UP001501758"/>
    </source>
</evidence>
<evidence type="ECO:0000313" key="1">
    <source>
        <dbReference type="EMBL" id="GAA0715590.1"/>
    </source>
</evidence>
<dbReference type="EMBL" id="BAAAGE010000001">
    <property type="protein sequence ID" value="GAA0715590.1"/>
    <property type="molecule type" value="Genomic_DNA"/>
</dbReference>
<gene>
    <name evidence="1" type="ORF">GCM10009430_10250</name>
</gene>
<reference evidence="2" key="1">
    <citation type="journal article" date="2019" name="Int. J. Syst. Evol. Microbiol.">
        <title>The Global Catalogue of Microorganisms (GCM) 10K type strain sequencing project: providing services to taxonomists for standard genome sequencing and annotation.</title>
        <authorList>
            <consortium name="The Broad Institute Genomics Platform"/>
            <consortium name="The Broad Institute Genome Sequencing Center for Infectious Disease"/>
            <person name="Wu L."/>
            <person name="Ma J."/>
        </authorList>
    </citation>
    <scope>NUCLEOTIDE SEQUENCE [LARGE SCALE GENOMIC DNA]</scope>
    <source>
        <strain evidence="2">JCM 15974</strain>
    </source>
</reference>
<organism evidence="1 2">
    <name type="scientific">Aquimarina litoralis</name>
    <dbReference type="NCBI Taxonomy" id="584605"/>
    <lineage>
        <taxon>Bacteria</taxon>
        <taxon>Pseudomonadati</taxon>
        <taxon>Bacteroidota</taxon>
        <taxon>Flavobacteriia</taxon>
        <taxon>Flavobacteriales</taxon>
        <taxon>Flavobacteriaceae</taxon>
        <taxon>Aquimarina</taxon>
    </lineage>
</organism>